<dbReference type="Gene3D" id="2.70.40.10">
    <property type="match status" value="1"/>
</dbReference>
<name>A0A7C1CCH4_9CREN</name>
<protein>
    <submittedName>
        <fullName evidence="3">dCTP deaminase</fullName>
        <ecNumber evidence="3">3.5.4.13</ecNumber>
    </submittedName>
</protein>
<dbReference type="NCBIfam" id="TIGR02274">
    <property type="entry name" value="dCTP_deam"/>
    <property type="match status" value="1"/>
</dbReference>
<dbReference type="GO" id="GO:0008829">
    <property type="term" value="F:dCTP deaminase activity"/>
    <property type="evidence" value="ECO:0007669"/>
    <property type="project" value="UniProtKB-EC"/>
</dbReference>
<dbReference type="AlphaFoldDB" id="A0A7C1CCH4"/>
<dbReference type="EC" id="3.5.4.13" evidence="3"/>
<dbReference type="EMBL" id="DSAY01000061">
    <property type="protein sequence ID" value="HDP14777.1"/>
    <property type="molecule type" value="Genomic_DNA"/>
</dbReference>
<accession>A0A7C1CCH4</accession>
<keyword evidence="1 3" id="KW-0378">Hydrolase</keyword>
<dbReference type="PANTHER" id="PTHR42680">
    <property type="entry name" value="DCTP DEAMINASE"/>
    <property type="match status" value="1"/>
</dbReference>
<reference evidence="3" key="1">
    <citation type="journal article" date="2020" name="mSystems">
        <title>Genome- and Community-Level Interaction Insights into Carbon Utilization and Element Cycling Functions of Hydrothermarchaeota in Hydrothermal Sediment.</title>
        <authorList>
            <person name="Zhou Z."/>
            <person name="Liu Y."/>
            <person name="Xu W."/>
            <person name="Pan J."/>
            <person name="Luo Z.H."/>
            <person name="Li M."/>
        </authorList>
    </citation>
    <scope>NUCLEOTIDE SEQUENCE [LARGE SCALE GENOMIC DNA]</scope>
    <source>
        <strain evidence="3">SpSt-116</strain>
    </source>
</reference>
<dbReference type="PANTHER" id="PTHR42680:SF3">
    <property type="entry name" value="DCTP DEAMINASE"/>
    <property type="match status" value="1"/>
</dbReference>
<evidence type="ECO:0000313" key="3">
    <source>
        <dbReference type="EMBL" id="HDP14777.1"/>
    </source>
</evidence>
<evidence type="ECO:0000256" key="1">
    <source>
        <dbReference type="ARBA" id="ARBA00022801"/>
    </source>
</evidence>
<sequence>MLSGAEIKKLIKEGKLKIEPYSEEIVRENGVDLRIGDEIAILLNNPEPIDPEKLREIDLSQYYKIFKADNFVLQPYMKVLVTTLEYIKMPEDVGALIGVRSTFARLGVSVPPTLIDAGFEGQVTIEIHGGAFPIILRKGQRFAHVAFYKLVGEPVPYRGRYQGQRGVTLPK</sequence>
<dbReference type="InterPro" id="IPR033704">
    <property type="entry name" value="dUTPase_trimeric"/>
</dbReference>
<comment type="caution">
    <text evidence="3">The sequence shown here is derived from an EMBL/GenBank/DDBJ whole genome shotgun (WGS) entry which is preliminary data.</text>
</comment>
<keyword evidence="2" id="KW-0546">Nucleotide metabolism</keyword>
<proteinExistence type="predicted"/>
<gene>
    <name evidence="3" type="ORF">ENN26_03230</name>
</gene>
<organism evidence="3">
    <name type="scientific">Thermofilum adornatum</name>
    <dbReference type="NCBI Taxonomy" id="1365176"/>
    <lineage>
        <taxon>Archaea</taxon>
        <taxon>Thermoproteota</taxon>
        <taxon>Thermoprotei</taxon>
        <taxon>Thermofilales</taxon>
        <taxon>Thermofilaceae</taxon>
        <taxon>Thermofilum</taxon>
    </lineage>
</organism>
<dbReference type="SUPFAM" id="SSF51283">
    <property type="entry name" value="dUTPase-like"/>
    <property type="match status" value="1"/>
</dbReference>
<dbReference type="InterPro" id="IPR036157">
    <property type="entry name" value="dUTPase-like_sf"/>
</dbReference>
<dbReference type="Pfam" id="PF22769">
    <property type="entry name" value="DCD"/>
    <property type="match status" value="1"/>
</dbReference>
<dbReference type="GO" id="GO:0006229">
    <property type="term" value="P:dUTP biosynthetic process"/>
    <property type="evidence" value="ECO:0007669"/>
    <property type="project" value="InterPro"/>
</dbReference>
<dbReference type="CDD" id="cd07557">
    <property type="entry name" value="trimeric_dUTPase"/>
    <property type="match status" value="1"/>
</dbReference>
<evidence type="ECO:0000256" key="2">
    <source>
        <dbReference type="ARBA" id="ARBA00023080"/>
    </source>
</evidence>
<dbReference type="InterPro" id="IPR011962">
    <property type="entry name" value="dCTP_deaminase"/>
</dbReference>